<evidence type="ECO:0000313" key="2">
    <source>
        <dbReference type="Proteomes" id="UP001457282"/>
    </source>
</evidence>
<gene>
    <name evidence="1" type="ORF">M0R45_036024</name>
</gene>
<proteinExistence type="predicted"/>
<protein>
    <submittedName>
        <fullName evidence="1">Uncharacterized protein</fullName>
    </submittedName>
</protein>
<reference evidence="1 2" key="1">
    <citation type="journal article" date="2023" name="G3 (Bethesda)">
        <title>A chromosome-length genome assembly and annotation of blackberry (Rubus argutus, cv. 'Hillquist').</title>
        <authorList>
            <person name="Bruna T."/>
            <person name="Aryal R."/>
            <person name="Dudchenko O."/>
            <person name="Sargent D.J."/>
            <person name="Mead D."/>
            <person name="Buti M."/>
            <person name="Cavallini A."/>
            <person name="Hytonen T."/>
            <person name="Andres J."/>
            <person name="Pham M."/>
            <person name="Weisz D."/>
            <person name="Mascagni F."/>
            <person name="Usai G."/>
            <person name="Natali L."/>
            <person name="Bassil N."/>
            <person name="Fernandez G.E."/>
            <person name="Lomsadze A."/>
            <person name="Armour M."/>
            <person name="Olukolu B."/>
            <person name="Poorten T."/>
            <person name="Britton C."/>
            <person name="Davik J."/>
            <person name="Ashrafi H."/>
            <person name="Aiden E.L."/>
            <person name="Borodovsky M."/>
            <person name="Worthington M."/>
        </authorList>
    </citation>
    <scope>NUCLEOTIDE SEQUENCE [LARGE SCALE GENOMIC DNA]</scope>
    <source>
        <strain evidence="1">PI 553951</strain>
    </source>
</reference>
<name>A0AAW1VVV8_RUBAR</name>
<sequence>MRLDSEHELGSGDTVEGHSGKNWYRAVVIAEDGNAGWNGKSVTAGQRSKSVGATARRRCAEVESGWAIGSSVVAVWWQ</sequence>
<dbReference type="EMBL" id="JBEDUW010000007">
    <property type="protein sequence ID" value="KAK9912151.1"/>
    <property type="molecule type" value="Genomic_DNA"/>
</dbReference>
<dbReference type="Proteomes" id="UP001457282">
    <property type="component" value="Unassembled WGS sequence"/>
</dbReference>
<evidence type="ECO:0000313" key="1">
    <source>
        <dbReference type="EMBL" id="KAK9912151.1"/>
    </source>
</evidence>
<accession>A0AAW1VVV8</accession>
<keyword evidence="2" id="KW-1185">Reference proteome</keyword>
<dbReference type="AlphaFoldDB" id="A0AAW1VVV8"/>
<organism evidence="1 2">
    <name type="scientific">Rubus argutus</name>
    <name type="common">Southern blackberry</name>
    <dbReference type="NCBI Taxonomy" id="59490"/>
    <lineage>
        <taxon>Eukaryota</taxon>
        <taxon>Viridiplantae</taxon>
        <taxon>Streptophyta</taxon>
        <taxon>Embryophyta</taxon>
        <taxon>Tracheophyta</taxon>
        <taxon>Spermatophyta</taxon>
        <taxon>Magnoliopsida</taxon>
        <taxon>eudicotyledons</taxon>
        <taxon>Gunneridae</taxon>
        <taxon>Pentapetalae</taxon>
        <taxon>rosids</taxon>
        <taxon>fabids</taxon>
        <taxon>Rosales</taxon>
        <taxon>Rosaceae</taxon>
        <taxon>Rosoideae</taxon>
        <taxon>Rosoideae incertae sedis</taxon>
        <taxon>Rubus</taxon>
    </lineage>
</organism>
<comment type="caution">
    <text evidence="1">The sequence shown here is derived from an EMBL/GenBank/DDBJ whole genome shotgun (WGS) entry which is preliminary data.</text>
</comment>